<dbReference type="EMBL" id="JAUTXT010000075">
    <property type="protein sequence ID" value="KAK3669693.1"/>
    <property type="molecule type" value="Genomic_DNA"/>
</dbReference>
<reference evidence="1" key="1">
    <citation type="submission" date="2023-07" db="EMBL/GenBank/DDBJ databases">
        <title>Black Yeasts Isolated from many extreme environments.</title>
        <authorList>
            <person name="Coleine C."/>
            <person name="Stajich J.E."/>
            <person name="Selbmann L."/>
        </authorList>
    </citation>
    <scope>NUCLEOTIDE SEQUENCE</scope>
    <source>
        <strain evidence="1">CCFEE 5485</strain>
    </source>
</reference>
<protein>
    <submittedName>
        <fullName evidence="1">Uncharacterized protein</fullName>
    </submittedName>
</protein>
<name>A0AAE0TQG9_9PEZI</name>
<accession>A0AAE0TQG9</accession>
<keyword evidence="2" id="KW-1185">Reference proteome</keyword>
<dbReference type="AlphaFoldDB" id="A0AAE0TQG9"/>
<dbReference type="Proteomes" id="UP001274830">
    <property type="component" value="Unassembled WGS sequence"/>
</dbReference>
<comment type="caution">
    <text evidence="1">The sequence shown here is derived from an EMBL/GenBank/DDBJ whole genome shotgun (WGS) entry which is preliminary data.</text>
</comment>
<sequence>MREWLDNRPVTFLPTALNSPKVKKEAYTLQELLISPGMLKKRRGMRHLEDNTMTRNARE</sequence>
<evidence type="ECO:0000313" key="1">
    <source>
        <dbReference type="EMBL" id="KAK3669693.1"/>
    </source>
</evidence>
<proteinExistence type="predicted"/>
<gene>
    <name evidence="1" type="ORF">LTR78_010445</name>
</gene>
<organism evidence="1 2">
    <name type="scientific">Recurvomyces mirabilis</name>
    <dbReference type="NCBI Taxonomy" id="574656"/>
    <lineage>
        <taxon>Eukaryota</taxon>
        <taxon>Fungi</taxon>
        <taxon>Dikarya</taxon>
        <taxon>Ascomycota</taxon>
        <taxon>Pezizomycotina</taxon>
        <taxon>Dothideomycetes</taxon>
        <taxon>Dothideomycetidae</taxon>
        <taxon>Mycosphaerellales</taxon>
        <taxon>Teratosphaeriaceae</taxon>
        <taxon>Recurvomyces</taxon>
    </lineage>
</organism>
<evidence type="ECO:0000313" key="2">
    <source>
        <dbReference type="Proteomes" id="UP001274830"/>
    </source>
</evidence>